<accession>A0ABT6TEK4</accession>
<dbReference type="InterPro" id="IPR009057">
    <property type="entry name" value="Homeodomain-like_sf"/>
</dbReference>
<dbReference type="PROSITE" id="PS00041">
    <property type="entry name" value="HTH_ARAC_FAMILY_1"/>
    <property type="match status" value="1"/>
</dbReference>
<dbReference type="SMART" id="SM00342">
    <property type="entry name" value="HTH_ARAC"/>
    <property type="match status" value="1"/>
</dbReference>
<dbReference type="InterPro" id="IPR018060">
    <property type="entry name" value="HTH_AraC"/>
</dbReference>
<dbReference type="InterPro" id="IPR020449">
    <property type="entry name" value="Tscrpt_reg_AraC-type_HTH"/>
</dbReference>
<evidence type="ECO:0000256" key="4">
    <source>
        <dbReference type="SAM" id="Phobius"/>
    </source>
</evidence>
<keyword evidence="7" id="KW-1185">Reference proteome</keyword>
<dbReference type="Pfam" id="PF12833">
    <property type="entry name" value="HTH_18"/>
    <property type="match status" value="1"/>
</dbReference>
<name>A0ABT6TEK4_9BACL</name>
<dbReference type="PANTHER" id="PTHR43280">
    <property type="entry name" value="ARAC-FAMILY TRANSCRIPTIONAL REGULATOR"/>
    <property type="match status" value="1"/>
</dbReference>
<dbReference type="RefSeq" id="WP_282907742.1">
    <property type="nucleotide sequence ID" value="NZ_JAGRPV010000001.1"/>
</dbReference>
<keyword evidence="1" id="KW-0805">Transcription regulation</keyword>
<feature type="transmembrane region" description="Helical" evidence="4">
    <location>
        <begin position="17"/>
        <end position="40"/>
    </location>
</feature>
<evidence type="ECO:0000256" key="3">
    <source>
        <dbReference type="ARBA" id="ARBA00023163"/>
    </source>
</evidence>
<dbReference type="PANTHER" id="PTHR43280:SF28">
    <property type="entry name" value="HTH-TYPE TRANSCRIPTIONAL ACTIVATOR RHAS"/>
    <property type="match status" value="1"/>
</dbReference>
<sequence length="736" mass="83972">MRKFNPIPLFKDRSTSLFLRLLSGFLCIILLMSSLVLYFYSESKENVREQIVKYNTLMLQHTTESYEKHLDMVKRQMLVFLLSEKAQNLRAAPNYREIPLLQQEINGWTSDLQMYMNNIVFFTRSKDLIVEKGTSAPANSMFNVFYESEAYDAAFWEKQFDEDYSARVLPADVFRNHMFRSATTIVGELVPIVFKTKGSHDFLMIVFLDARKMFESFHQAAGDDFMVMDDTGRAIFRSAGQTPEIDPAGLRQASGGEYVSDGKYYFQSKGTLTGFTYVQRVPVERIASQTRMNITLIVATGFSIAAGIVISWLFATGINNPLQKVIGAIRGEAGSASFRSSIREFNIIRGQLQDKEKMHKQLAFLQQLKAIPSHGAPPPAAFKDEPFVIVLFHAMSRREEDDEQAYFRTWLSYMKVHMEDRLGRAFPESMTFHIEAYQILSLVYTSQREEIIIRLKQMEPLFEQDRAFGTVTVAVSSVYGNAGRIGAAYREAQDLVLERKLADRMQIVTARTAGAETIGFAPDQWKEFQSNLREGNEAQLTSLIKRVFAKWQGKEVPASAWLAFGEGLIGKIKSEASPLVIAPDRLQEIFTDVDRQLQRCITVSELEALLTRKTALAAQAFREKKQLRDPITTFVVEYVNQHLSEEIYLDTLAERLNLSGGYLSSYFKEKTGMNIVDFINETRIMKSASLLVDSKYKVQDVAEAVGYRNITSFNRMFKKYMGLTPSEFRRKPGAER</sequence>
<evidence type="ECO:0000313" key="6">
    <source>
        <dbReference type="EMBL" id="MDI4644755.1"/>
    </source>
</evidence>
<keyword evidence="4" id="KW-0472">Membrane</keyword>
<keyword evidence="3" id="KW-0804">Transcription</keyword>
<dbReference type="PROSITE" id="PS01124">
    <property type="entry name" value="HTH_ARAC_FAMILY_2"/>
    <property type="match status" value="1"/>
</dbReference>
<dbReference type="PRINTS" id="PR00032">
    <property type="entry name" value="HTHARAC"/>
</dbReference>
<evidence type="ECO:0000259" key="5">
    <source>
        <dbReference type="PROSITE" id="PS01124"/>
    </source>
</evidence>
<protein>
    <submittedName>
        <fullName evidence="6">AraC family transcriptional regulator</fullName>
    </submittedName>
</protein>
<dbReference type="Proteomes" id="UP001161691">
    <property type="component" value="Unassembled WGS sequence"/>
</dbReference>
<feature type="domain" description="HTH araC/xylS-type" evidence="5">
    <location>
        <begin position="633"/>
        <end position="731"/>
    </location>
</feature>
<dbReference type="InterPro" id="IPR018062">
    <property type="entry name" value="HTH_AraC-typ_CS"/>
</dbReference>
<comment type="caution">
    <text evidence="6">The sequence shown here is derived from an EMBL/GenBank/DDBJ whole genome shotgun (WGS) entry which is preliminary data.</text>
</comment>
<reference evidence="6" key="1">
    <citation type="submission" date="2023-04" db="EMBL/GenBank/DDBJ databases">
        <title>Comparative genomic analysis of Cohnella hashimotonis sp. nov., isolated from the International Space Station.</title>
        <authorList>
            <person name="Venkateswaran K."/>
            <person name="Simpson A."/>
        </authorList>
    </citation>
    <scope>NUCLEOTIDE SEQUENCE</scope>
    <source>
        <strain evidence="6">F6_2S_P_1</strain>
    </source>
</reference>
<feature type="transmembrane region" description="Helical" evidence="4">
    <location>
        <begin position="294"/>
        <end position="315"/>
    </location>
</feature>
<gene>
    <name evidence="6" type="ORF">KB449_07250</name>
</gene>
<evidence type="ECO:0000256" key="2">
    <source>
        <dbReference type="ARBA" id="ARBA00023125"/>
    </source>
</evidence>
<evidence type="ECO:0000256" key="1">
    <source>
        <dbReference type="ARBA" id="ARBA00023015"/>
    </source>
</evidence>
<keyword evidence="4" id="KW-1133">Transmembrane helix</keyword>
<proteinExistence type="predicted"/>
<organism evidence="6 7">
    <name type="scientific">Cohnella hashimotonis</name>
    <dbReference type="NCBI Taxonomy" id="2826895"/>
    <lineage>
        <taxon>Bacteria</taxon>
        <taxon>Bacillati</taxon>
        <taxon>Bacillota</taxon>
        <taxon>Bacilli</taxon>
        <taxon>Bacillales</taxon>
        <taxon>Paenibacillaceae</taxon>
        <taxon>Cohnella</taxon>
    </lineage>
</organism>
<dbReference type="Gene3D" id="1.10.10.60">
    <property type="entry name" value="Homeodomain-like"/>
    <property type="match status" value="2"/>
</dbReference>
<dbReference type="EMBL" id="JAGRPV010000001">
    <property type="protein sequence ID" value="MDI4644755.1"/>
    <property type="molecule type" value="Genomic_DNA"/>
</dbReference>
<keyword evidence="4" id="KW-0812">Transmembrane</keyword>
<dbReference type="SUPFAM" id="SSF46689">
    <property type="entry name" value="Homeodomain-like"/>
    <property type="match status" value="2"/>
</dbReference>
<keyword evidence="2" id="KW-0238">DNA-binding</keyword>
<evidence type="ECO:0000313" key="7">
    <source>
        <dbReference type="Proteomes" id="UP001161691"/>
    </source>
</evidence>